<evidence type="ECO:0000256" key="5">
    <source>
        <dbReference type="ARBA" id="ARBA00022741"/>
    </source>
</evidence>
<evidence type="ECO:0000256" key="2">
    <source>
        <dbReference type="ARBA" id="ARBA00012438"/>
    </source>
</evidence>
<protein>
    <recommendedName>
        <fullName evidence="2">histidine kinase</fullName>
        <ecNumber evidence="2">2.7.13.3</ecNumber>
    </recommendedName>
</protein>
<evidence type="ECO:0000313" key="12">
    <source>
        <dbReference type="EMBL" id="QEV49515.1"/>
    </source>
</evidence>
<dbReference type="InterPro" id="IPR050482">
    <property type="entry name" value="Sensor_HK_TwoCompSys"/>
</dbReference>
<keyword evidence="9" id="KW-1133">Transmembrane helix</keyword>
<keyword evidence="9" id="KW-0472">Membrane</keyword>
<keyword evidence="8" id="KW-0902">Two-component regulatory system</keyword>
<feature type="transmembrane region" description="Helical" evidence="9">
    <location>
        <begin position="148"/>
        <end position="168"/>
    </location>
</feature>
<proteinExistence type="predicted"/>
<evidence type="ECO:0000259" key="10">
    <source>
        <dbReference type="Pfam" id="PF02518"/>
    </source>
</evidence>
<dbReference type="Proteomes" id="UP000325563">
    <property type="component" value="Chromosome"/>
</dbReference>
<dbReference type="Pfam" id="PF07730">
    <property type="entry name" value="HisKA_3"/>
    <property type="match status" value="1"/>
</dbReference>
<dbReference type="Gene3D" id="1.20.5.1930">
    <property type="match status" value="1"/>
</dbReference>
<dbReference type="CDD" id="cd16917">
    <property type="entry name" value="HATPase_UhpB-NarQ-NarX-like"/>
    <property type="match status" value="1"/>
</dbReference>
<dbReference type="GeneID" id="95615688"/>
<dbReference type="RefSeq" id="WP_150530035.1">
    <property type="nucleotide sequence ID" value="NZ_BNBW01000006.1"/>
</dbReference>
<evidence type="ECO:0000313" key="13">
    <source>
        <dbReference type="Proteomes" id="UP000325563"/>
    </source>
</evidence>
<reference evidence="12 13" key="1">
    <citation type="submission" date="2017-09" db="EMBL/GenBank/DDBJ databases">
        <authorList>
            <person name="Lee N."/>
            <person name="Cho B.-K."/>
        </authorList>
    </citation>
    <scope>NUCLEOTIDE SEQUENCE [LARGE SCALE GENOMIC DNA]</scope>
    <source>
        <strain evidence="12 13">ATCC 27476</strain>
    </source>
</reference>
<organism evidence="12 13">
    <name type="scientific">Streptomyces vinaceus</name>
    <dbReference type="NCBI Taxonomy" id="1960"/>
    <lineage>
        <taxon>Bacteria</taxon>
        <taxon>Bacillati</taxon>
        <taxon>Actinomycetota</taxon>
        <taxon>Actinomycetes</taxon>
        <taxon>Kitasatosporales</taxon>
        <taxon>Streptomycetaceae</taxon>
        <taxon>Streptomyces</taxon>
    </lineage>
</organism>
<evidence type="ECO:0000256" key="7">
    <source>
        <dbReference type="ARBA" id="ARBA00022840"/>
    </source>
</evidence>
<dbReference type="EMBL" id="CP023692">
    <property type="protein sequence ID" value="QEV49515.1"/>
    <property type="molecule type" value="Genomic_DNA"/>
</dbReference>
<evidence type="ECO:0000259" key="11">
    <source>
        <dbReference type="Pfam" id="PF07730"/>
    </source>
</evidence>
<gene>
    <name evidence="12" type="ORF">CP980_34890</name>
</gene>
<dbReference type="GO" id="GO:0005524">
    <property type="term" value="F:ATP binding"/>
    <property type="evidence" value="ECO:0007669"/>
    <property type="project" value="UniProtKB-KW"/>
</dbReference>
<evidence type="ECO:0000256" key="3">
    <source>
        <dbReference type="ARBA" id="ARBA00022553"/>
    </source>
</evidence>
<evidence type="ECO:0000256" key="8">
    <source>
        <dbReference type="ARBA" id="ARBA00023012"/>
    </source>
</evidence>
<dbReference type="InterPro" id="IPR036890">
    <property type="entry name" value="HATPase_C_sf"/>
</dbReference>
<keyword evidence="4" id="KW-0808">Transferase</keyword>
<dbReference type="Pfam" id="PF02518">
    <property type="entry name" value="HATPase_c"/>
    <property type="match status" value="1"/>
</dbReference>
<dbReference type="GO" id="GO:0046983">
    <property type="term" value="F:protein dimerization activity"/>
    <property type="evidence" value="ECO:0007669"/>
    <property type="project" value="InterPro"/>
</dbReference>
<keyword evidence="9" id="KW-0812">Transmembrane</keyword>
<dbReference type="AlphaFoldDB" id="A0A5J6JG94"/>
<dbReference type="PANTHER" id="PTHR24421">
    <property type="entry name" value="NITRATE/NITRITE SENSOR PROTEIN NARX-RELATED"/>
    <property type="match status" value="1"/>
</dbReference>
<name>A0A5J6JG94_STRVI</name>
<keyword evidence="5" id="KW-0547">Nucleotide-binding</keyword>
<dbReference type="Gene3D" id="3.30.565.10">
    <property type="entry name" value="Histidine kinase-like ATPase, C-terminal domain"/>
    <property type="match status" value="1"/>
</dbReference>
<feature type="transmembrane region" description="Helical" evidence="9">
    <location>
        <begin position="74"/>
        <end position="99"/>
    </location>
</feature>
<dbReference type="InterPro" id="IPR003594">
    <property type="entry name" value="HATPase_dom"/>
</dbReference>
<keyword evidence="13" id="KW-1185">Reference proteome</keyword>
<dbReference type="EC" id="2.7.13.3" evidence="2"/>
<keyword evidence="3" id="KW-0597">Phosphoprotein</keyword>
<feature type="domain" description="Signal transduction histidine kinase subgroup 3 dimerisation and phosphoacceptor" evidence="11">
    <location>
        <begin position="200"/>
        <end position="263"/>
    </location>
</feature>
<dbReference type="PANTHER" id="PTHR24421:SF10">
    <property type="entry name" value="NITRATE_NITRITE SENSOR PROTEIN NARQ"/>
    <property type="match status" value="1"/>
</dbReference>
<feature type="transmembrane region" description="Helical" evidence="9">
    <location>
        <begin position="106"/>
        <end position="123"/>
    </location>
</feature>
<keyword evidence="7" id="KW-0067">ATP-binding</keyword>
<evidence type="ECO:0000256" key="4">
    <source>
        <dbReference type="ARBA" id="ARBA00022679"/>
    </source>
</evidence>
<dbReference type="GO" id="GO:0000155">
    <property type="term" value="F:phosphorelay sensor kinase activity"/>
    <property type="evidence" value="ECO:0007669"/>
    <property type="project" value="InterPro"/>
</dbReference>
<dbReference type="KEGG" id="svn:CP980_34890"/>
<evidence type="ECO:0000256" key="6">
    <source>
        <dbReference type="ARBA" id="ARBA00022777"/>
    </source>
</evidence>
<evidence type="ECO:0000256" key="1">
    <source>
        <dbReference type="ARBA" id="ARBA00000085"/>
    </source>
</evidence>
<dbReference type="InterPro" id="IPR011712">
    <property type="entry name" value="Sig_transdc_His_kin_sub3_dim/P"/>
</dbReference>
<feature type="domain" description="Histidine kinase/HSP90-like ATPase" evidence="10">
    <location>
        <begin position="308"/>
        <end position="398"/>
    </location>
</feature>
<evidence type="ECO:0000256" key="9">
    <source>
        <dbReference type="SAM" id="Phobius"/>
    </source>
</evidence>
<accession>A0A5J6JG94</accession>
<dbReference type="SUPFAM" id="SSF55874">
    <property type="entry name" value="ATPase domain of HSP90 chaperone/DNA topoisomerase II/histidine kinase"/>
    <property type="match status" value="1"/>
</dbReference>
<sequence>MSAPLCPAERTPWIIRFFFSTAATPARHSGDLFLAALVLLESSPLLTRTPSPAHALVLLAAAALPLRRRHPLTAYLLTLPALWTTHALTGACFTLCALVRSQTRRTLIALATCLLMLGAFLWWRPWHTGTWQTGPWPALPAKSFRRNAHHAVAAYLIATAPVALGLLYRARTDLAARMAELHNLKEREQRLHERAAVSRERNRISREMHDVVSHKATLIAVQAGALEVTTTDPHVRQSAATLRTLAVTTLQELRSVLWGLRATEPTDPPPGPPPRLAGLPALVADSHTGATLTLDPALATAALDEHLQRTVYRAVQEALTNVRKHAPGAPTTVTIGASEDHLHLRVHNLAPHRPAPTLPGSGLGLLGLRERALIHSGTLEAAHLPDGGFQMTLRLPLTAQHATPAPSPASAPGPRPR</sequence>
<keyword evidence="6 12" id="KW-0418">Kinase</keyword>
<dbReference type="GO" id="GO:0016020">
    <property type="term" value="C:membrane"/>
    <property type="evidence" value="ECO:0007669"/>
    <property type="project" value="InterPro"/>
</dbReference>
<comment type="catalytic activity">
    <reaction evidence="1">
        <text>ATP + protein L-histidine = ADP + protein N-phospho-L-histidine.</text>
        <dbReference type="EC" id="2.7.13.3"/>
    </reaction>
</comment>